<organism evidence="3 4">
    <name type="scientific">Candidatus Jorgensenbacteria bacterium GW2011_GWC1_48_8</name>
    <dbReference type="NCBI Taxonomy" id="1618666"/>
    <lineage>
        <taxon>Bacteria</taxon>
        <taxon>Candidatus Joergenseniibacteriota</taxon>
    </lineage>
</organism>
<evidence type="ECO:0000313" key="4">
    <source>
        <dbReference type="Proteomes" id="UP000034600"/>
    </source>
</evidence>
<protein>
    <recommendedName>
        <fullName evidence="2">Methyltransferase type 11 domain-containing protein</fullName>
    </recommendedName>
</protein>
<gene>
    <name evidence="3" type="ORF">UY32_C0015G0010</name>
</gene>
<feature type="domain" description="Methyltransferase type 11" evidence="2">
    <location>
        <begin position="77"/>
        <end position="125"/>
    </location>
</feature>
<dbReference type="SUPFAM" id="SSF53335">
    <property type="entry name" value="S-adenosyl-L-methionine-dependent methyltransferases"/>
    <property type="match status" value="1"/>
</dbReference>
<evidence type="ECO:0000313" key="3">
    <source>
        <dbReference type="EMBL" id="KKU98755.1"/>
    </source>
</evidence>
<keyword evidence="1" id="KW-0812">Transmembrane</keyword>
<sequence length="222" mass="26275">MLEFLRKHKKLVYLFLPTLRISSVGWISTMIELRRQFNKLKPGIVLDIGGGDAPYKKFVPHTKYMTLDVDKSSNPDILSDAHNIQWQSNYFDTIISIETLEHLREPQKSINEIYRLLKPGGVCVLSTRFLHPYHPGPEDHYRFTWDSLRHLFRKFDNIEIYHVGNRLQLFHQFINFVDSENFLKQFITTGMAIFLNILNPIFARIRFKKTKFPLGFVVYARK</sequence>
<dbReference type="GO" id="GO:0008757">
    <property type="term" value="F:S-adenosylmethionine-dependent methyltransferase activity"/>
    <property type="evidence" value="ECO:0007669"/>
    <property type="project" value="InterPro"/>
</dbReference>
<proteinExistence type="predicted"/>
<reference evidence="3 4" key="1">
    <citation type="journal article" date="2015" name="Nature">
        <title>rRNA introns, odd ribosomes, and small enigmatic genomes across a large radiation of phyla.</title>
        <authorList>
            <person name="Brown C.T."/>
            <person name="Hug L.A."/>
            <person name="Thomas B.C."/>
            <person name="Sharon I."/>
            <person name="Castelle C.J."/>
            <person name="Singh A."/>
            <person name="Wilkins M.J."/>
            <person name="Williams K.H."/>
            <person name="Banfield J.F."/>
        </authorList>
    </citation>
    <scope>NUCLEOTIDE SEQUENCE [LARGE SCALE GENOMIC DNA]</scope>
</reference>
<keyword evidence="1" id="KW-0472">Membrane</keyword>
<dbReference type="InterPro" id="IPR029063">
    <property type="entry name" value="SAM-dependent_MTases_sf"/>
</dbReference>
<dbReference type="AlphaFoldDB" id="A0A0G1XWT2"/>
<comment type="caution">
    <text evidence="3">The sequence shown here is derived from an EMBL/GenBank/DDBJ whole genome shotgun (WGS) entry which is preliminary data.</text>
</comment>
<dbReference type="Proteomes" id="UP000034600">
    <property type="component" value="Unassembled WGS sequence"/>
</dbReference>
<evidence type="ECO:0000256" key="1">
    <source>
        <dbReference type="SAM" id="Phobius"/>
    </source>
</evidence>
<feature type="transmembrane region" description="Helical" evidence="1">
    <location>
        <begin position="182"/>
        <end position="202"/>
    </location>
</feature>
<keyword evidence="1" id="KW-1133">Transmembrane helix</keyword>
<dbReference type="InterPro" id="IPR013216">
    <property type="entry name" value="Methyltransf_11"/>
</dbReference>
<name>A0A0G1XWT2_9BACT</name>
<dbReference type="Gene3D" id="3.40.50.150">
    <property type="entry name" value="Vaccinia Virus protein VP39"/>
    <property type="match status" value="1"/>
</dbReference>
<evidence type="ECO:0000259" key="2">
    <source>
        <dbReference type="Pfam" id="PF08241"/>
    </source>
</evidence>
<dbReference type="EMBL" id="LCPO01000015">
    <property type="protein sequence ID" value="KKU98755.1"/>
    <property type="molecule type" value="Genomic_DNA"/>
</dbReference>
<accession>A0A0G1XWT2</accession>
<dbReference type="Pfam" id="PF08241">
    <property type="entry name" value="Methyltransf_11"/>
    <property type="match status" value="1"/>
</dbReference>